<feature type="compositionally biased region" description="Acidic residues" evidence="3">
    <location>
        <begin position="237"/>
        <end position="256"/>
    </location>
</feature>
<evidence type="ECO:0000259" key="6">
    <source>
        <dbReference type="Pfam" id="PF22782"/>
    </source>
</evidence>
<name>A0A163A2A0_DIDRA</name>
<feature type="region of interest" description="Disordered" evidence="3">
    <location>
        <begin position="209"/>
        <end position="266"/>
    </location>
</feature>
<dbReference type="InterPro" id="IPR010158">
    <property type="entry name" value="Amidase_Cbmase"/>
</dbReference>
<comment type="caution">
    <text evidence="7">The sequence shown here is derived from an EMBL/GenBank/DDBJ whole genome shotgun (WGS) entry which is preliminary data.</text>
</comment>
<evidence type="ECO:0000256" key="2">
    <source>
        <dbReference type="ARBA" id="ARBA00022801"/>
    </source>
</evidence>
<feature type="compositionally biased region" description="Basic and acidic residues" evidence="3">
    <location>
        <begin position="180"/>
        <end position="196"/>
    </location>
</feature>
<dbReference type="Gene3D" id="3.30.70.360">
    <property type="match status" value="1"/>
</dbReference>
<evidence type="ECO:0000313" key="8">
    <source>
        <dbReference type="Proteomes" id="UP000076837"/>
    </source>
</evidence>
<protein>
    <submittedName>
        <fullName evidence="7">Hydrolase</fullName>
    </submittedName>
</protein>
<dbReference type="InterPro" id="IPR011650">
    <property type="entry name" value="Peptidase_M20_dimer"/>
</dbReference>
<dbReference type="InterPro" id="IPR053822">
    <property type="entry name" value="SDE2-like_dom"/>
</dbReference>
<dbReference type="GO" id="GO:0016813">
    <property type="term" value="F:hydrolase activity, acting on carbon-nitrogen (but not peptide) bonds, in linear amidines"/>
    <property type="evidence" value="ECO:0007669"/>
    <property type="project" value="InterPro"/>
</dbReference>
<dbReference type="OrthoDB" id="4676at2759"/>
<feature type="domain" description="Peptidase M20 dimerisation" evidence="4">
    <location>
        <begin position="668"/>
        <end position="763"/>
    </location>
</feature>
<feature type="domain" description="Sde2 ubiquitin" evidence="5">
    <location>
        <begin position="10"/>
        <end position="88"/>
    </location>
</feature>
<reference evidence="7 8" key="1">
    <citation type="journal article" date="2016" name="Sci. Rep.">
        <title>Draft genome sequencing and secretome analysis of fungal phytopathogen Ascochyta rabiei provides insight into the necrotrophic effector repertoire.</title>
        <authorList>
            <person name="Verma S."/>
            <person name="Gazara R.K."/>
            <person name="Nizam S."/>
            <person name="Parween S."/>
            <person name="Chattopadhyay D."/>
            <person name="Verma P.K."/>
        </authorList>
    </citation>
    <scope>NUCLEOTIDE SEQUENCE [LARGE SCALE GENOMIC DNA]</scope>
    <source>
        <strain evidence="7 8">ArDII</strain>
    </source>
</reference>
<feature type="compositionally biased region" description="Basic and acidic residues" evidence="3">
    <location>
        <begin position="257"/>
        <end position="266"/>
    </location>
</feature>
<organism evidence="7 8">
    <name type="scientific">Didymella rabiei</name>
    <name type="common">Chickpea ascochyta blight fungus</name>
    <name type="synonym">Mycosphaerella rabiei</name>
    <dbReference type="NCBI Taxonomy" id="5454"/>
    <lineage>
        <taxon>Eukaryota</taxon>
        <taxon>Fungi</taxon>
        <taxon>Dikarya</taxon>
        <taxon>Ascomycota</taxon>
        <taxon>Pezizomycotina</taxon>
        <taxon>Dothideomycetes</taxon>
        <taxon>Pleosporomycetidae</taxon>
        <taxon>Pleosporales</taxon>
        <taxon>Pleosporineae</taxon>
        <taxon>Didymellaceae</taxon>
        <taxon>Ascochyta</taxon>
    </lineage>
</organism>
<sequence>MESTTLSPVTVIVDSIKDQNIAFTTPRDASLASLYNKLYERAPWIQNSSYILTTNSRRAVRHGEEPISTLLSSPSDTFVSLRLTVPLCGGKGGFGSILRAQGGRMSSRKKKNQADANASSRNLDGRRLRTVAEAKTLAEYLAIKPEMEQREKDERRKRWEDIVASTERKQEELQNAGGKARLDGKWLEDKEEAENKTKEAIEKMLLAQMESSEEDEDEAKPSTSSSKPAQQRAIFGWDDEDDEFMSDSDEEEEVSEEDVKQTEFEGKGKGKAAHYSIAQVQAFFQRFISIPGLYTSFGKHNKQYTLFISFQYSQHHQYTQFEQCSLMMMLDPRIGSRASRRRVSLSKPALPAFLSEHVARDPTTRRMSYDYAHPSRFRVSYCYPSHASSFTLFQTFAMALSVARFPAVRIASRRYPALRGNAISRATFSTTPRWQIRTKEMTEQHFKDLKVNQARLMEDIHYTCKWGTGERWGEAPTETGMSRLALSDADKAARDWFVETTQALGCKTTVDEMGNIFAVRPGLKNDKAPTYAGSHLDTQPTGGRYDGILGVTAGVEMLKVLADNWVETEYPVGVVNWTNEEGARFPMSMASSGVWAGSIRLETAHNLREVHPGTATQKSELERIGYLGTTPASHEAMPMAAHFELHIEQGPLLEMANKKIGVVTGVQAYKWLTVKVKGRDTHTGTTDLKSRADALLTASKMILHSHKLATAHGALASTGILNLKPGSTNTVPGDVTFSLDIRAKKDATVAELKALVEQDFPKIAAGEDIDGLNHGCTPGLPLSVTITEDFDSPATTFHSDCIHAVRQSASSVLGPNSQNLVMEMTSGAGHDSVYASKRCPTSMIFVPCREGVSHNPREFCEEVDCALGAQVLLESVVRFDRMRDERRVTWKQEPYTL</sequence>
<dbReference type="InterPro" id="IPR024974">
    <property type="entry name" value="Sde2_N"/>
</dbReference>
<dbReference type="Pfam" id="PF01546">
    <property type="entry name" value="Peptidase_M20"/>
    <property type="match status" value="1"/>
</dbReference>
<dbReference type="Proteomes" id="UP000076837">
    <property type="component" value="Unassembled WGS sequence"/>
</dbReference>
<evidence type="ECO:0000259" key="4">
    <source>
        <dbReference type="Pfam" id="PF07687"/>
    </source>
</evidence>
<dbReference type="AlphaFoldDB" id="A0A163A2A0"/>
<feature type="region of interest" description="Disordered" evidence="3">
    <location>
        <begin position="167"/>
        <end position="196"/>
    </location>
</feature>
<dbReference type="SUPFAM" id="SSF55031">
    <property type="entry name" value="Bacterial exopeptidase dimerisation domain"/>
    <property type="match status" value="1"/>
</dbReference>
<keyword evidence="8" id="KW-1185">Reference proteome</keyword>
<dbReference type="STRING" id="5454.A0A163A2A0"/>
<comment type="similarity">
    <text evidence="1">Belongs to the peptidase M20A family.</text>
</comment>
<proteinExistence type="inferred from homology"/>
<dbReference type="Gene3D" id="3.40.630.10">
    <property type="entry name" value="Zn peptidases"/>
    <property type="match status" value="1"/>
</dbReference>
<dbReference type="EMBL" id="JYNV01000262">
    <property type="protein sequence ID" value="KZM20943.1"/>
    <property type="molecule type" value="Genomic_DNA"/>
</dbReference>
<accession>A0A163A2A0</accession>
<feature type="domain" description="SDE2-like" evidence="6">
    <location>
        <begin position="89"/>
        <end position="203"/>
    </location>
</feature>
<dbReference type="SUPFAM" id="SSF53187">
    <property type="entry name" value="Zn-dependent exopeptidases"/>
    <property type="match status" value="1"/>
</dbReference>
<evidence type="ECO:0000256" key="1">
    <source>
        <dbReference type="ARBA" id="ARBA00006247"/>
    </source>
</evidence>
<evidence type="ECO:0000256" key="3">
    <source>
        <dbReference type="SAM" id="MobiDB-lite"/>
    </source>
</evidence>
<dbReference type="Pfam" id="PF07687">
    <property type="entry name" value="M20_dimer"/>
    <property type="match status" value="1"/>
</dbReference>
<feature type="region of interest" description="Disordered" evidence="3">
    <location>
        <begin position="100"/>
        <end position="125"/>
    </location>
</feature>
<keyword evidence="2 7" id="KW-0378">Hydrolase</keyword>
<dbReference type="Pfam" id="PF13019">
    <property type="entry name" value="Sde2_N_Ubi_yeast"/>
    <property type="match status" value="1"/>
</dbReference>
<dbReference type="InterPro" id="IPR036264">
    <property type="entry name" value="Bact_exopeptidase_dim_dom"/>
</dbReference>
<dbReference type="InterPro" id="IPR002933">
    <property type="entry name" value="Peptidase_M20"/>
</dbReference>
<dbReference type="PANTHER" id="PTHR32494:SF5">
    <property type="entry name" value="ALLANTOATE AMIDOHYDROLASE"/>
    <property type="match status" value="1"/>
</dbReference>
<dbReference type="CDD" id="cd03884">
    <property type="entry name" value="M20_bAS"/>
    <property type="match status" value="1"/>
</dbReference>
<gene>
    <name evidence="7" type="ORF">ST47_g7923</name>
</gene>
<dbReference type="Pfam" id="PF22782">
    <property type="entry name" value="SDE2"/>
    <property type="match status" value="1"/>
</dbReference>
<dbReference type="PANTHER" id="PTHR32494">
    <property type="entry name" value="ALLANTOATE DEIMINASE-RELATED"/>
    <property type="match status" value="1"/>
</dbReference>
<evidence type="ECO:0000259" key="5">
    <source>
        <dbReference type="Pfam" id="PF13019"/>
    </source>
</evidence>
<dbReference type="NCBIfam" id="TIGR01879">
    <property type="entry name" value="hydantase"/>
    <property type="match status" value="1"/>
</dbReference>
<evidence type="ECO:0000313" key="7">
    <source>
        <dbReference type="EMBL" id="KZM20943.1"/>
    </source>
</evidence>